<feature type="transmembrane region" description="Helical" evidence="1">
    <location>
        <begin position="12"/>
        <end position="33"/>
    </location>
</feature>
<dbReference type="Pfam" id="PF06966">
    <property type="entry name" value="DUF1295"/>
    <property type="match status" value="1"/>
</dbReference>
<dbReference type="Proteomes" id="UP000054359">
    <property type="component" value="Unassembled WGS sequence"/>
</dbReference>
<keyword evidence="1" id="KW-1133">Transmembrane helix</keyword>
<dbReference type="OrthoDB" id="67965at2759"/>
<dbReference type="InterPro" id="IPR010721">
    <property type="entry name" value="UstE-like"/>
</dbReference>
<dbReference type="GO" id="GO:0016020">
    <property type="term" value="C:membrane"/>
    <property type="evidence" value="ECO:0007669"/>
    <property type="project" value="TreeGrafter"/>
</dbReference>
<evidence type="ECO:0000256" key="1">
    <source>
        <dbReference type="SAM" id="Phobius"/>
    </source>
</evidence>
<dbReference type="PANTHER" id="PTHR32251">
    <property type="entry name" value="3-OXO-5-ALPHA-STEROID 4-DEHYDROGENASE"/>
    <property type="match status" value="1"/>
</dbReference>
<gene>
    <name evidence="2" type="ORF">X975_12774</name>
</gene>
<dbReference type="EMBL" id="KK117681">
    <property type="protein sequence ID" value="KFM71113.1"/>
    <property type="molecule type" value="Genomic_DNA"/>
</dbReference>
<feature type="transmembrane region" description="Helical" evidence="1">
    <location>
        <begin position="77"/>
        <end position="95"/>
    </location>
</feature>
<keyword evidence="1" id="KW-0472">Membrane</keyword>
<feature type="non-terminal residue" evidence="2">
    <location>
        <position position="121"/>
    </location>
</feature>
<dbReference type="PANTHER" id="PTHR32251:SF17">
    <property type="entry name" value="STEROID 5-ALPHA REDUCTASE C-TERMINAL DOMAIN-CONTAINING PROTEIN"/>
    <property type="match status" value="1"/>
</dbReference>
<keyword evidence="3" id="KW-1185">Reference proteome</keyword>
<organism evidence="2 3">
    <name type="scientific">Stegodyphus mimosarum</name>
    <name type="common">African social velvet spider</name>
    <dbReference type="NCBI Taxonomy" id="407821"/>
    <lineage>
        <taxon>Eukaryota</taxon>
        <taxon>Metazoa</taxon>
        <taxon>Ecdysozoa</taxon>
        <taxon>Arthropoda</taxon>
        <taxon>Chelicerata</taxon>
        <taxon>Arachnida</taxon>
        <taxon>Araneae</taxon>
        <taxon>Araneomorphae</taxon>
        <taxon>Entelegynae</taxon>
        <taxon>Eresoidea</taxon>
        <taxon>Eresidae</taxon>
        <taxon>Stegodyphus</taxon>
    </lineage>
</organism>
<accession>A0A087U174</accession>
<protein>
    <submittedName>
        <fullName evidence="2">Uncharacterized protein</fullName>
    </submittedName>
</protein>
<keyword evidence="1" id="KW-0812">Transmembrane</keyword>
<dbReference type="OMA" id="KSNTIRF"/>
<evidence type="ECO:0000313" key="3">
    <source>
        <dbReference type="Proteomes" id="UP000054359"/>
    </source>
</evidence>
<evidence type="ECO:0000313" key="2">
    <source>
        <dbReference type="EMBL" id="KFM71113.1"/>
    </source>
</evidence>
<dbReference type="AlphaFoldDB" id="A0A087U174"/>
<proteinExistence type="predicted"/>
<reference evidence="2 3" key="1">
    <citation type="submission" date="2013-11" db="EMBL/GenBank/DDBJ databases">
        <title>Genome sequencing of Stegodyphus mimosarum.</title>
        <authorList>
            <person name="Bechsgaard J."/>
        </authorList>
    </citation>
    <scope>NUCLEOTIDE SEQUENCE [LARGE SCALE GENOMIC DNA]</scope>
</reference>
<name>A0A087U174_STEMI</name>
<sequence>MDYYIGPNLIKMSTLTSVLFELAAVDFAIQYIVFFISAYHKTEKFYDVTGTTTFIILSHLCAKWIPHRSVRQMIQSGMVLTWAVRLGTFLFIRVLKNGGDRRFDKARDSPFLFFIYWTLQG</sequence>